<sequence>MIQARSVRLAAVIVLGGAVALATTACGGPMQAGAAAVVQGQRTSDRDIQSQVAAYETLRTDNGLTQNAAPTDADRAQVARAQINFLVQTAVWQKVADGLGVTVGPADDAKLRSTVVEETRSALGPDFHGSDNEAVSLAFAKTQQPNYLAPSAVPGWVHYQALIKAVVADEAAKLKVDPELNDQASQTAMQQAVIPLLDQAAKEIDVKISPRYGTFDAASRQLVTADTSWLRPTEAQIAGAMAQMQQPAQ</sequence>
<keyword evidence="1" id="KW-0732">Signal</keyword>
<evidence type="ECO:0000313" key="3">
    <source>
        <dbReference type="Proteomes" id="UP001500751"/>
    </source>
</evidence>
<gene>
    <name evidence="2" type="ORF">GCM10009839_42140</name>
</gene>
<feature type="signal peptide" evidence="1">
    <location>
        <begin position="1"/>
        <end position="27"/>
    </location>
</feature>
<dbReference type="EMBL" id="BAAAQN010000024">
    <property type="protein sequence ID" value="GAA2036704.1"/>
    <property type="molecule type" value="Genomic_DNA"/>
</dbReference>
<keyword evidence="3" id="KW-1185">Reference proteome</keyword>
<evidence type="ECO:0000256" key="1">
    <source>
        <dbReference type="SAM" id="SignalP"/>
    </source>
</evidence>
<protein>
    <recommendedName>
        <fullName evidence="4">Lipoprotein</fullName>
    </recommendedName>
</protein>
<evidence type="ECO:0000313" key="2">
    <source>
        <dbReference type="EMBL" id="GAA2036704.1"/>
    </source>
</evidence>
<dbReference type="PROSITE" id="PS51257">
    <property type="entry name" value="PROKAR_LIPOPROTEIN"/>
    <property type="match status" value="1"/>
</dbReference>
<evidence type="ECO:0008006" key="4">
    <source>
        <dbReference type="Google" id="ProtNLM"/>
    </source>
</evidence>
<dbReference type="Proteomes" id="UP001500751">
    <property type="component" value="Unassembled WGS sequence"/>
</dbReference>
<reference evidence="3" key="1">
    <citation type="journal article" date="2019" name="Int. J. Syst. Evol. Microbiol.">
        <title>The Global Catalogue of Microorganisms (GCM) 10K type strain sequencing project: providing services to taxonomists for standard genome sequencing and annotation.</title>
        <authorList>
            <consortium name="The Broad Institute Genomics Platform"/>
            <consortium name="The Broad Institute Genome Sequencing Center for Infectious Disease"/>
            <person name="Wu L."/>
            <person name="Ma J."/>
        </authorList>
    </citation>
    <scope>NUCLEOTIDE SEQUENCE [LARGE SCALE GENOMIC DNA]</scope>
    <source>
        <strain evidence="3">JCM 16014</strain>
    </source>
</reference>
<dbReference type="RefSeq" id="WP_344667339.1">
    <property type="nucleotide sequence ID" value="NZ_BAAAQN010000024.1"/>
</dbReference>
<comment type="caution">
    <text evidence="2">The sequence shown here is derived from an EMBL/GenBank/DDBJ whole genome shotgun (WGS) entry which is preliminary data.</text>
</comment>
<organism evidence="2 3">
    <name type="scientific">Catenulispora yoronensis</name>
    <dbReference type="NCBI Taxonomy" id="450799"/>
    <lineage>
        <taxon>Bacteria</taxon>
        <taxon>Bacillati</taxon>
        <taxon>Actinomycetota</taxon>
        <taxon>Actinomycetes</taxon>
        <taxon>Catenulisporales</taxon>
        <taxon>Catenulisporaceae</taxon>
        <taxon>Catenulispora</taxon>
    </lineage>
</organism>
<name>A0ABP5G179_9ACTN</name>
<feature type="chain" id="PRO_5045549742" description="Lipoprotein" evidence="1">
    <location>
        <begin position="28"/>
        <end position="249"/>
    </location>
</feature>
<proteinExistence type="predicted"/>
<accession>A0ABP5G179</accession>